<dbReference type="GO" id="GO:0006397">
    <property type="term" value="P:mRNA processing"/>
    <property type="evidence" value="ECO:0007669"/>
    <property type="project" value="UniProtKB-KW"/>
</dbReference>
<sequence>MEKAALFVVYCGAGYKGMQRNPGALTIEGVLEEALGRAGAIGSNGCSRNWLDWKRAARTDKEVSALGQVVSARLYLTPDLVHRTNEFLPGSIQLLGFKRVPDDFSAKKMCDSRRYEYVLPVFAFDPRTGDDLEEEFLFDFERFNQILGRFLGTDHSFHNFSWRVRPGDREARRTVVEFRAADKIWIGGSEFVRIIVLARSFMAYQIRKMVGLAVAVMRDIAPVTTINRALRSEVDVIVPTAPEVGLLLDESFYHDYNAAASTPEESRIALGLEFGEAMQEFKSKVIYAHIAHREREQGIVAKWLPSLNAKNYSALSIC</sequence>
<proteinExistence type="inferred from homology"/>
<dbReference type="CDD" id="cd02568">
    <property type="entry name" value="PseudoU_synth_PUS1_PUS2"/>
    <property type="match status" value="1"/>
</dbReference>
<accession>D8T562</accession>
<evidence type="ECO:0000256" key="9">
    <source>
        <dbReference type="PIRSR" id="PIRSR641708-1"/>
    </source>
</evidence>
<dbReference type="InterPro" id="IPR020103">
    <property type="entry name" value="PsdUridine_synth_cat_dom_sf"/>
</dbReference>
<keyword evidence="13" id="KW-1185">Reference proteome</keyword>
<evidence type="ECO:0000256" key="1">
    <source>
        <dbReference type="ARBA" id="ARBA00001166"/>
    </source>
</evidence>
<evidence type="ECO:0000256" key="8">
    <source>
        <dbReference type="ARBA" id="ARBA00036943"/>
    </source>
</evidence>
<evidence type="ECO:0000259" key="11">
    <source>
        <dbReference type="Pfam" id="PF01416"/>
    </source>
</evidence>
<dbReference type="InterPro" id="IPR041708">
    <property type="entry name" value="PUS1/PUS2-like"/>
</dbReference>
<dbReference type="InterPro" id="IPR001406">
    <property type="entry name" value="PsdUridine_synth_TruA"/>
</dbReference>
<evidence type="ECO:0000256" key="5">
    <source>
        <dbReference type="ARBA" id="ARBA00022694"/>
    </source>
</evidence>
<feature type="domain" description="Pseudouridine synthase I TruA alpha/beta" evidence="11">
    <location>
        <begin position="155"/>
        <end position="253"/>
    </location>
</feature>
<evidence type="ECO:0000256" key="4">
    <source>
        <dbReference type="ARBA" id="ARBA00022664"/>
    </source>
</evidence>
<dbReference type="OMA" id="NNCEITN"/>
<dbReference type="eggNOG" id="KOG2553">
    <property type="taxonomic scope" value="Eukaryota"/>
</dbReference>
<evidence type="ECO:0000256" key="10">
    <source>
        <dbReference type="PIRSR" id="PIRSR641708-2"/>
    </source>
</evidence>
<dbReference type="GO" id="GO:0005634">
    <property type="term" value="C:nucleus"/>
    <property type="evidence" value="ECO:0000318"/>
    <property type="project" value="GO_Central"/>
</dbReference>
<dbReference type="Proteomes" id="UP000001514">
    <property type="component" value="Unassembled WGS sequence"/>
</dbReference>
<dbReference type="Pfam" id="PF01416">
    <property type="entry name" value="PseudoU_synth_1"/>
    <property type="match status" value="1"/>
</dbReference>
<evidence type="ECO:0000313" key="12">
    <source>
        <dbReference type="EMBL" id="EFJ08164.1"/>
    </source>
</evidence>
<comment type="subcellular location">
    <subcellularLocation>
        <location evidence="2">Nucleus</location>
    </subcellularLocation>
</comment>
<dbReference type="GO" id="GO:0009982">
    <property type="term" value="F:pseudouridine synthase activity"/>
    <property type="evidence" value="ECO:0000318"/>
    <property type="project" value="GO_Central"/>
</dbReference>
<dbReference type="HOGENOM" id="CLU_021971_3_0_1"/>
<keyword evidence="5" id="KW-0819">tRNA processing</keyword>
<dbReference type="InterPro" id="IPR020094">
    <property type="entry name" value="TruA/RsuA/RluB/E/F_N"/>
</dbReference>
<keyword evidence="7" id="KW-0539">Nucleus</keyword>
<comment type="catalytic activity">
    <reaction evidence="1">
        <text>a uridine in mRNA = a pseudouridine in mRNA</text>
        <dbReference type="Rhea" id="RHEA:56644"/>
        <dbReference type="Rhea" id="RHEA-COMP:14658"/>
        <dbReference type="Rhea" id="RHEA-COMP:14659"/>
        <dbReference type="ChEBI" id="CHEBI:65314"/>
        <dbReference type="ChEBI" id="CHEBI:65315"/>
    </reaction>
</comment>
<dbReference type="Gramene" id="EFJ08164">
    <property type="protein sequence ID" value="EFJ08164"/>
    <property type="gene ID" value="SELMODRAFT_132245"/>
</dbReference>
<evidence type="ECO:0000256" key="7">
    <source>
        <dbReference type="ARBA" id="ARBA00023242"/>
    </source>
</evidence>
<evidence type="ECO:0000256" key="3">
    <source>
        <dbReference type="ARBA" id="ARBA00009375"/>
    </source>
</evidence>
<name>D8T562_SELML</name>
<comment type="catalytic activity">
    <reaction evidence="8">
        <text>a uridine in tRNA = a pseudouridine in tRNA</text>
        <dbReference type="Rhea" id="RHEA:54572"/>
        <dbReference type="Rhea" id="RHEA-COMP:13339"/>
        <dbReference type="Rhea" id="RHEA-COMP:13934"/>
        <dbReference type="ChEBI" id="CHEBI:65314"/>
        <dbReference type="ChEBI" id="CHEBI:65315"/>
    </reaction>
</comment>
<comment type="similarity">
    <text evidence="3">Belongs to the tRNA pseudouridine synthase TruA family.</text>
</comment>
<dbReference type="InParanoid" id="D8T562"/>
<dbReference type="InterPro" id="IPR020095">
    <property type="entry name" value="PsdUridine_synth_TruA_C"/>
</dbReference>
<dbReference type="GO" id="GO:0031119">
    <property type="term" value="P:tRNA pseudouridine synthesis"/>
    <property type="evidence" value="ECO:0000318"/>
    <property type="project" value="GO_Central"/>
</dbReference>
<protein>
    <recommendedName>
        <fullName evidence="11">Pseudouridine synthase I TruA alpha/beta domain-containing protein</fullName>
    </recommendedName>
</protein>
<dbReference type="EMBL" id="GL377676">
    <property type="protein sequence ID" value="EFJ08164.1"/>
    <property type="molecule type" value="Genomic_DNA"/>
</dbReference>
<dbReference type="GO" id="GO:0003723">
    <property type="term" value="F:RNA binding"/>
    <property type="evidence" value="ECO:0007669"/>
    <property type="project" value="InterPro"/>
</dbReference>
<evidence type="ECO:0000256" key="2">
    <source>
        <dbReference type="ARBA" id="ARBA00004123"/>
    </source>
</evidence>
<dbReference type="Gene3D" id="3.30.70.580">
    <property type="entry name" value="Pseudouridine synthase I, catalytic domain, N-terminal subdomain"/>
    <property type="match status" value="1"/>
</dbReference>
<keyword evidence="6" id="KW-0413">Isomerase</keyword>
<dbReference type="FunFam" id="3.30.70.660:FF:000002">
    <property type="entry name" value="tRNA pseudouridine synthase"/>
    <property type="match status" value="1"/>
</dbReference>
<dbReference type="OrthoDB" id="10256309at2759"/>
<dbReference type="SUPFAM" id="SSF55120">
    <property type="entry name" value="Pseudouridine synthase"/>
    <property type="match status" value="1"/>
</dbReference>
<dbReference type="KEGG" id="smo:SELMODRAFT_132245"/>
<feature type="active site" description="Nucleophile" evidence="9">
    <location>
        <position position="60"/>
    </location>
</feature>
<keyword evidence="4" id="KW-0507">mRNA processing</keyword>
<reference evidence="12 13" key="1">
    <citation type="journal article" date="2011" name="Science">
        <title>The Selaginella genome identifies genetic changes associated with the evolution of vascular plants.</title>
        <authorList>
            <person name="Banks J.A."/>
            <person name="Nishiyama T."/>
            <person name="Hasebe M."/>
            <person name="Bowman J.L."/>
            <person name="Gribskov M."/>
            <person name="dePamphilis C."/>
            <person name="Albert V.A."/>
            <person name="Aono N."/>
            <person name="Aoyama T."/>
            <person name="Ambrose B.A."/>
            <person name="Ashton N.W."/>
            <person name="Axtell M.J."/>
            <person name="Barker E."/>
            <person name="Barker M.S."/>
            <person name="Bennetzen J.L."/>
            <person name="Bonawitz N.D."/>
            <person name="Chapple C."/>
            <person name="Cheng C."/>
            <person name="Correa L.G."/>
            <person name="Dacre M."/>
            <person name="DeBarry J."/>
            <person name="Dreyer I."/>
            <person name="Elias M."/>
            <person name="Engstrom E.M."/>
            <person name="Estelle M."/>
            <person name="Feng L."/>
            <person name="Finet C."/>
            <person name="Floyd S.K."/>
            <person name="Frommer W.B."/>
            <person name="Fujita T."/>
            <person name="Gramzow L."/>
            <person name="Gutensohn M."/>
            <person name="Harholt J."/>
            <person name="Hattori M."/>
            <person name="Heyl A."/>
            <person name="Hirai T."/>
            <person name="Hiwatashi Y."/>
            <person name="Ishikawa M."/>
            <person name="Iwata M."/>
            <person name="Karol K.G."/>
            <person name="Koehler B."/>
            <person name="Kolukisaoglu U."/>
            <person name="Kubo M."/>
            <person name="Kurata T."/>
            <person name="Lalonde S."/>
            <person name="Li K."/>
            <person name="Li Y."/>
            <person name="Litt A."/>
            <person name="Lyons E."/>
            <person name="Manning G."/>
            <person name="Maruyama T."/>
            <person name="Michael T.P."/>
            <person name="Mikami K."/>
            <person name="Miyazaki S."/>
            <person name="Morinaga S."/>
            <person name="Murata T."/>
            <person name="Mueller-Roeber B."/>
            <person name="Nelson D.R."/>
            <person name="Obara M."/>
            <person name="Oguri Y."/>
            <person name="Olmstead R.G."/>
            <person name="Onodera N."/>
            <person name="Petersen B.L."/>
            <person name="Pils B."/>
            <person name="Prigge M."/>
            <person name="Rensing S.A."/>
            <person name="Riano-Pachon D.M."/>
            <person name="Roberts A.W."/>
            <person name="Sato Y."/>
            <person name="Scheller H.V."/>
            <person name="Schulz B."/>
            <person name="Schulz C."/>
            <person name="Shakirov E.V."/>
            <person name="Shibagaki N."/>
            <person name="Shinohara N."/>
            <person name="Shippen D.E."/>
            <person name="Soerensen I."/>
            <person name="Sotooka R."/>
            <person name="Sugimoto N."/>
            <person name="Sugita M."/>
            <person name="Sumikawa N."/>
            <person name="Tanurdzic M."/>
            <person name="Theissen G."/>
            <person name="Ulvskov P."/>
            <person name="Wakazuki S."/>
            <person name="Weng J.K."/>
            <person name="Willats W.W."/>
            <person name="Wipf D."/>
            <person name="Wolf P.G."/>
            <person name="Yang L."/>
            <person name="Zimmer A.D."/>
            <person name="Zhu Q."/>
            <person name="Mitros T."/>
            <person name="Hellsten U."/>
            <person name="Loque D."/>
            <person name="Otillar R."/>
            <person name="Salamov A."/>
            <person name="Schmutz J."/>
            <person name="Shapiro H."/>
            <person name="Lindquist E."/>
            <person name="Lucas S."/>
            <person name="Rokhsar D."/>
            <person name="Grigoriev I.V."/>
        </authorList>
    </citation>
    <scope>NUCLEOTIDE SEQUENCE [LARGE SCALE GENOMIC DNA]</scope>
</reference>
<dbReference type="AlphaFoldDB" id="D8T562"/>
<gene>
    <name evidence="12" type="ORF">SELMODRAFT_132245</name>
</gene>
<feature type="binding site" evidence="10">
    <location>
        <position position="115"/>
    </location>
    <ligand>
        <name>substrate</name>
    </ligand>
</feature>
<dbReference type="Gene3D" id="3.30.70.660">
    <property type="entry name" value="Pseudouridine synthase I, catalytic domain, C-terminal subdomain"/>
    <property type="match status" value="1"/>
</dbReference>
<evidence type="ECO:0000256" key="6">
    <source>
        <dbReference type="ARBA" id="ARBA00023235"/>
    </source>
</evidence>
<dbReference type="InterPro" id="IPR020097">
    <property type="entry name" value="PsdUridine_synth_TruA_a/b_dom"/>
</dbReference>
<dbReference type="PANTHER" id="PTHR11142">
    <property type="entry name" value="PSEUDOURIDYLATE SYNTHASE"/>
    <property type="match status" value="1"/>
</dbReference>
<dbReference type="PANTHER" id="PTHR11142:SF4">
    <property type="entry name" value="PSEUDOURIDYLATE SYNTHASE 1 HOMOLOG"/>
    <property type="match status" value="1"/>
</dbReference>
<dbReference type="GO" id="GO:1990481">
    <property type="term" value="P:mRNA pseudouridine synthesis"/>
    <property type="evidence" value="ECO:0000318"/>
    <property type="project" value="GO_Central"/>
</dbReference>
<organism evidence="13">
    <name type="scientific">Selaginella moellendorffii</name>
    <name type="common">Spikemoss</name>
    <dbReference type="NCBI Taxonomy" id="88036"/>
    <lineage>
        <taxon>Eukaryota</taxon>
        <taxon>Viridiplantae</taxon>
        <taxon>Streptophyta</taxon>
        <taxon>Embryophyta</taxon>
        <taxon>Tracheophyta</taxon>
        <taxon>Lycopodiopsida</taxon>
        <taxon>Selaginellales</taxon>
        <taxon>Selaginellaceae</taxon>
        <taxon>Selaginella</taxon>
    </lineage>
</organism>
<dbReference type="STRING" id="88036.D8T562"/>
<dbReference type="FunFam" id="3.30.70.580:FF:000002">
    <property type="entry name" value="tRNA pseudouridine synthase"/>
    <property type="match status" value="1"/>
</dbReference>
<evidence type="ECO:0000313" key="13">
    <source>
        <dbReference type="Proteomes" id="UP000001514"/>
    </source>
</evidence>